<dbReference type="Gene3D" id="1.10.1330.10">
    <property type="entry name" value="Dockerin domain"/>
    <property type="match status" value="1"/>
</dbReference>
<protein>
    <recommendedName>
        <fullName evidence="3">Dockerin domain-containing protein</fullName>
    </recommendedName>
</protein>
<dbReference type="InterPro" id="IPR036439">
    <property type="entry name" value="Dockerin_dom_sf"/>
</dbReference>
<dbReference type="AlphaFoldDB" id="X0WAK8"/>
<reference evidence="2" key="1">
    <citation type="journal article" date="2014" name="Front. Microbiol.">
        <title>High frequency of phylogenetically diverse reductive dehalogenase-homologous genes in deep subseafloor sedimentary metagenomes.</title>
        <authorList>
            <person name="Kawai M."/>
            <person name="Futagami T."/>
            <person name="Toyoda A."/>
            <person name="Takaki Y."/>
            <person name="Nishi S."/>
            <person name="Hori S."/>
            <person name="Arai W."/>
            <person name="Tsubouchi T."/>
            <person name="Morono Y."/>
            <person name="Uchiyama I."/>
            <person name="Ito T."/>
            <person name="Fujiyama A."/>
            <person name="Inagaki F."/>
            <person name="Takami H."/>
        </authorList>
    </citation>
    <scope>NUCLEOTIDE SEQUENCE</scope>
    <source>
        <strain evidence="2">Expedition CK06-06</strain>
    </source>
</reference>
<dbReference type="EMBL" id="BARS01032942">
    <property type="protein sequence ID" value="GAG20257.1"/>
    <property type="molecule type" value="Genomic_DNA"/>
</dbReference>
<feature type="compositionally biased region" description="Basic and acidic residues" evidence="1">
    <location>
        <begin position="219"/>
        <end position="233"/>
    </location>
</feature>
<dbReference type="InterPro" id="IPR018247">
    <property type="entry name" value="EF_Hand_1_Ca_BS"/>
</dbReference>
<organism evidence="2">
    <name type="scientific">marine sediment metagenome</name>
    <dbReference type="NCBI Taxonomy" id="412755"/>
    <lineage>
        <taxon>unclassified sequences</taxon>
        <taxon>metagenomes</taxon>
        <taxon>ecological metagenomes</taxon>
    </lineage>
</organism>
<proteinExistence type="predicted"/>
<gene>
    <name evidence="2" type="ORF">S01H1_51072</name>
</gene>
<dbReference type="PROSITE" id="PS00018">
    <property type="entry name" value="EF_HAND_1"/>
    <property type="match status" value="1"/>
</dbReference>
<feature type="non-terminal residue" evidence="2">
    <location>
        <position position="1"/>
    </location>
</feature>
<dbReference type="SUPFAM" id="SSF63446">
    <property type="entry name" value="Type I dockerin domain"/>
    <property type="match status" value="1"/>
</dbReference>
<evidence type="ECO:0000256" key="1">
    <source>
        <dbReference type="SAM" id="MobiDB-lite"/>
    </source>
</evidence>
<name>X0WAK8_9ZZZZ</name>
<evidence type="ECO:0008006" key="3">
    <source>
        <dbReference type="Google" id="ProtNLM"/>
    </source>
</evidence>
<feature type="region of interest" description="Disordered" evidence="1">
    <location>
        <begin position="204"/>
        <end position="233"/>
    </location>
</feature>
<dbReference type="GO" id="GO:0000272">
    <property type="term" value="P:polysaccharide catabolic process"/>
    <property type="evidence" value="ECO:0007669"/>
    <property type="project" value="InterPro"/>
</dbReference>
<evidence type="ECO:0000313" key="2">
    <source>
        <dbReference type="EMBL" id="GAG20257.1"/>
    </source>
</evidence>
<accession>X0WAK8</accession>
<comment type="caution">
    <text evidence="2">The sequence shown here is derived from an EMBL/GenBank/DDBJ whole genome shotgun (WGS) entry which is preliminary data.</text>
</comment>
<sequence>TFDLWDCDGPADAQHVAVSETLTFVDGFASIVDLRIPSGAWECISASDELHTLSSTAPDFTTVDGVLYTASFVGPRAFGGHWLLGGNLNDDRFIDIRDFGIFFPFFLTVATSDTACGTTGPHANINGDSVVDLLDLVFVSGNSLQTSEAACCGAGAVSAVTGPVMSISVDELRRTGQHDLIAADINRDGFLDVNDIVALIEGDVPSEPNDGSLRHRKQDKAGRSERRRPSGRQ</sequence>